<dbReference type="PANTHER" id="PTHR18968">
    <property type="entry name" value="THIAMINE PYROPHOSPHATE ENZYMES"/>
    <property type="match status" value="1"/>
</dbReference>
<dbReference type="InterPro" id="IPR012000">
    <property type="entry name" value="Thiamin_PyroP_enz_cen_dom"/>
</dbReference>
<dbReference type="InterPro" id="IPR029035">
    <property type="entry name" value="DHS-like_NAD/FAD-binding_dom"/>
</dbReference>
<feature type="region of interest" description="Disordered" evidence="4">
    <location>
        <begin position="166"/>
        <end position="193"/>
    </location>
</feature>
<evidence type="ECO:0000259" key="5">
    <source>
        <dbReference type="Pfam" id="PF00205"/>
    </source>
</evidence>
<dbReference type="Pfam" id="PF00205">
    <property type="entry name" value="TPP_enzyme_M"/>
    <property type="match status" value="1"/>
</dbReference>
<evidence type="ECO:0000313" key="9">
    <source>
        <dbReference type="Proteomes" id="UP001596547"/>
    </source>
</evidence>
<evidence type="ECO:0000259" key="7">
    <source>
        <dbReference type="Pfam" id="PF02776"/>
    </source>
</evidence>
<feature type="domain" description="Thiamine pyrophosphate enzyme TPP-binding" evidence="6">
    <location>
        <begin position="399"/>
        <end position="545"/>
    </location>
</feature>
<dbReference type="GO" id="GO:0019752">
    <property type="term" value="P:carboxylic acid metabolic process"/>
    <property type="evidence" value="ECO:0007669"/>
    <property type="project" value="UniProtKB-ARBA"/>
</dbReference>
<dbReference type="CDD" id="cd00568">
    <property type="entry name" value="TPP_enzymes"/>
    <property type="match status" value="1"/>
</dbReference>
<dbReference type="RefSeq" id="WP_276306431.1">
    <property type="nucleotide sequence ID" value="NZ_CP119993.1"/>
</dbReference>
<keyword evidence="9" id="KW-1185">Reference proteome</keyword>
<dbReference type="PANTHER" id="PTHR18968:SF13">
    <property type="entry name" value="ACETOLACTATE SYNTHASE CATALYTIC SUBUNIT, MITOCHONDRIAL"/>
    <property type="match status" value="1"/>
</dbReference>
<reference evidence="8 9" key="1">
    <citation type="journal article" date="2019" name="Int. J. Syst. Evol. Microbiol.">
        <title>The Global Catalogue of Microorganisms (GCM) 10K type strain sequencing project: providing services to taxonomists for standard genome sequencing and annotation.</title>
        <authorList>
            <consortium name="The Broad Institute Genomics Platform"/>
            <consortium name="The Broad Institute Genome Sequencing Center for Infectious Disease"/>
            <person name="Wu L."/>
            <person name="Ma J."/>
        </authorList>
    </citation>
    <scope>NUCLEOTIDE SEQUENCE [LARGE SCALE GENOMIC DNA]</scope>
    <source>
        <strain evidence="8 9">PSR21</strain>
    </source>
</reference>
<dbReference type="GO" id="GO:0006520">
    <property type="term" value="P:amino acid metabolic process"/>
    <property type="evidence" value="ECO:0007669"/>
    <property type="project" value="UniProtKB-ARBA"/>
</dbReference>
<dbReference type="Pfam" id="PF02775">
    <property type="entry name" value="TPP_enzyme_C"/>
    <property type="match status" value="1"/>
</dbReference>
<dbReference type="GeneID" id="79317080"/>
<feature type="domain" description="Thiamine pyrophosphate enzyme central" evidence="5">
    <location>
        <begin position="210"/>
        <end position="335"/>
    </location>
</feature>
<keyword evidence="2 3" id="KW-0786">Thiamine pyrophosphate</keyword>
<gene>
    <name evidence="8" type="ORF">ACFQPE_18300</name>
</gene>
<dbReference type="InterPro" id="IPR045229">
    <property type="entry name" value="TPP_enz"/>
</dbReference>
<dbReference type="InterPro" id="IPR012001">
    <property type="entry name" value="Thiamin_PyroP_enz_TPP-bd_dom"/>
</dbReference>
<dbReference type="Pfam" id="PF02776">
    <property type="entry name" value="TPP_enzyme_N"/>
    <property type="match status" value="1"/>
</dbReference>
<name>A0ABD6AEU8_9EURY</name>
<evidence type="ECO:0000313" key="8">
    <source>
        <dbReference type="EMBL" id="MFC7318731.1"/>
    </source>
</evidence>
<evidence type="ECO:0000256" key="1">
    <source>
        <dbReference type="ARBA" id="ARBA00007812"/>
    </source>
</evidence>
<evidence type="ECO:0000256" key="2">
    <source>
        <dbReference type="ARBA" id="ARBA00023052"/>
    </source>
</evidence>
<dbReference type="Gene3D" id="3.40.50.1220">
    <property type="entry name" value="TPP-binding domain"/>
    <property type="match status" value="1"/>
</dbReference>
<dbReference type="InterPro" id="IPR011766">
    <property type="entry name" value="TPP_enzyme_TPP-bd"/>
</dbReference>
<organism evidence="8 9">
    <name type="scientific">Halomarina halobia</name>
    <dbReference type="NCBI Taxonomy" id="3033386"/>
    <lineage>
        <taxon>Archaea</taxon>
        <taxon>Methanobacteriati</taxon>
        <taxon>Methanobacteriota</taxon>
        <taxon>Stenosarchaea group</taxon>
        <taxon>Halobacteria</taxon>
        <taxon>Halobacteriales</taxon>
        <taxon>Natronomonadaceae</taxon>
        <taxon>Halomarina</taxon>
    </lineage>
</organism>
<accession>A0ABD6AEU8</accession>
<evidence type="ECO:0000256" key="3">
    <source>
        <dbReference type="RuleBase" id="RU362132"/>
    </source>
</evidence>
<feature type="domain" description="Thiamine pyrophosphate enzyme N-terminal TPP-binding" evidence="7">
    <location>
        <begin position="1"/>
        <end position="116"/>
    </location>
</feature>
<comment type="caution">
    <text evidence="8">The sequence shown here is derived from an EMBL/GenBank/DDBJ whole genome shotgun (WGS) entry which is preliminary data.</text>
</comment>
<protein>
    <submittedName>
        <fullName evidence="8">Thiamine pyrophosphate-binding protein</fullName>
    </submittedName>
</protein>
<dbReference type="GO" id="GO:0044272">
    <property type="term" value="P:sulfur compound biosynthetic process"/>
    <property type="evidence" value="ECO:0007669"/>
    <property type="project" value="UniProtKB-ARBA"/>
</dbReference>
<dbReference type="SUPFAM" id="SSF52518">
    <property type="entry name" value="Thiamin diphosphate-binding fold (THDP-binding)"/>
    <property type="match status" value="2"/>
</dbReference>
<sequence length="558" mass="59389">MKAHEAVIGLIDEAGVETVFALMSEDTMRMLATLHERWSGEMRVVHSRHEQSAVAMADGYARAGDDVGVCIVGRGPAVAQTGTSLVTARRRGSKLLLLVPETPVSDTYDVKAFEQESFLKSTIGTVLSARSPETLLPTLEEALRSVRVGEGPVAVQVPWDVLDGELSVPADGGERRRSGAVDSAATSDARLPPDDDAIERAVDCCLDSDAAKVPVIIAGRGAVEADAKDAIEALAERTNGVLATTLQARGYFDGHPFSLGFVGGFGSTIANEHLDRSDFVLAIGCSLDPWTTDSGHLVDDETTVVHVDTDAAAIGRYESVDLGVLGDARLAAEALTAELEDRGIDRSGEFWTDRLRDRIAATPTLDAGDFPEQRGRIDPRDLVWGLDRILPEDRVVVTDGGHFVRWVLDGISTPTPGDLLWTLDFSAIGQGLPHGIGAALNSGDRTTVAICGDAGFMMALQELDTAVRYGVPVTVVVMNDSALGTEYHSLLTADEYADVALIDAPDVADVARALGADGYTVRSSADLEAIGDVLGRRPDRPLVVDCRTNSAVRHRSKM</sequence>
<evidence type="ECO:0000256" key="4">
    <source>
        <dbReference type="SAM" id="MobiDB-lite"/>
    </source>
</evidence>
<proteinExistence type="inferred from homology"/>
<dbReference type="Gene3D" id="3.40.50.970">
    <property type="match status" value="2"/>
</dbReference>
<dbReference type="SUPFAM" id="SSF52467">
    <property type="entry name" value="DHS-like NAD/FAD-binding domain"/>
    <property type="match status" value="1"/>
</dbReference>
<evidence type="ECO:0000259" key="6">
    <source>
        <dbReference type="Pfam" id="PF02775"/>
    </source>
</evidence>
<dbReference type="Proteomes" id="UP001596547">
    <property type="component" value="Unassembled WGS sequence"/>
</dbReference>
<dbReference type="CDD" id="cd07035">
    <property type="entry name" value="TPP_PYR_POX_like"/>
    <property type="match status" value="1"/>
</dbReference>
<dbReference type="AlphaFoldDB" id="A0ABD6AEU8"/>
<dbReference type="EMBL" id="JBHTBF010000003">
    <property type="protein sequence ID" value="MFC7318731.1"/>
    <property type="molecule type" value="Genomic_DNA"/>
</dbReference>
<dbReference type="InterPro" id="IPR029061">
    <property type="entry name" value="THDP-binding"/>
</dbReference>
<comment type="similarity">
    <text evidence="1 3">Belongs to the TPP enzyme family.</text>
</comment>